<evidence type="ECO:0000313" key="2">
    <source>
        <dbReference type="Proteomes" id="UP001219355"/>
    </source>
</evidence>
<dbReference type="AlphaFoldDB" id="A0AAF0DKC7"/>
<proteinExistence type="predicted"/>
<dbReference type="Proteomes" id="UP001219355">
    <property type="component" value="Chromosome 3"/>
</dbReference>
<sequence>MYNSEKIEELLGEYGLRRSVTMNELAGKVLSRPAMPRDNRELVFNRAANMESVLAQTVGGLAADQCEHCKKGMGPFVGCVVVEGAFGGAVPIATTIVVERVAPLRPRKCNQNLTQQDYEDYLPNSL</sequence>
<accession>A0AAF0DKC7</accession>
<dbReference type="Pfam" id="PF12511">
    <property type="entry name" value="DUF3716"/>
    <property type="match status" value="1"/>
</dbReference>
<keyword evidence="2" id="KW-1185">Reference proteome</keyword>
<dbReference type="InterPro" id="IPR022190">
    <property type="entry name" value="DUF3716"/>
</dbReference>
<name>A0AAF0DKC7_9EURO</name>
<organism evidence="1 2">
    <name type="scientific">Emydomyces testavorans</name>
    <dbReference type="NCBI Taxonomy" id="2070801"/>
    <lineage>
        <taxon>Eukaryota</taxon>
        <taxon>Fungi</taxon>
        <taxon>Dikarya</taxon>
        <taxon>Ascomycota</taxon>
        <taxon>Pezizomycotina</taxon>
        <taxon>Eurotiomycetes</taxon>
        <taxon>Eurotiomycetidae</taxon>
        <taxon>Onygenales</taxon>
        <taxon>Nannizziopsiaceae</taxon>
        <taxon>Emydomyces</taxon>
    </lineage>
</organism>
<reference evidence="1" key="1">
    <citation type="submission" date="2023-03" db="EMBL/GenBank/DDBJ databases">
        <title>Emydomyces testavorans Genome Sequence.</title>
        <authorList>
            <person name="Hoyer L."/>
        </authorList>
    </citation>
    <scope>NUCLEOTIDE SEQUENCE</scope>
    <source>
        <strain evidence="1">16-2883</strain>
    </source>
</reference>
<dbReference type="EMBL" id="CP120629">
    <property type="protein sequence ID" value="WEW59783.1"/>
    <property type="molecule type" value="Genomic_DNA"/>
</dbReference>
<evidence type="ECO:0000313" key="1">
    <source>
        <dbReference type="EMBL" id="WEW59783.1"/>
    </source>
</evidence>
<protein>
    <submittedName>
        <fullName evidence="1">Uncharacterized protein</fullName>
    </submittedName>
</protein>
<gene>
    <name evidence="1" type="ORF">PRK78_005263</name>
</gene>